<dbReference type="GO" id="GO:1901135">
    <property type="term" value="P:carbohydrate derivative metabolic process"/>
    <property type="evidence" value="ECO:0007669"/>
    <property type="project" value="UniProtKB-ARBA"/>
</dbReference>
<dbReference type="GO" id="GO:0016757">
    <property type="term" value="F:glycosyltransferase activity"/>
    <property type="evidence" value="ECO:0007669"/>
    <property type="project" value="UniProtKB-KW"/>
</dbReference>
<dbReference type="PANTHER" id="PTHR12526">
    <property type="entry name" value="GLYCOSYLTRANSFERASE"/>
    <property type="match status" value="1"/>
</dbReference>
<protein>
    <submittedName>
        <fullName evidence="4">GDP-mannose-dependent alpha-(1-6)-phosphatidylinositol monomannoside mannosyltransferase</fullName>
        <ecNumber evidence="4">2.4.1.57</ecNumber>
    </submittedName>
    <submittedName>
        <fullName evidence="3">Glycosyltransferase family 1 protein</fullName>
    </submittedName>
</protein>
<evidence type="ECO:0000313" key="6">
    <source>
        <dbReference type="Proteomes" id="UP000373449"/>
    </source>
</evidence>
<dbReference type="Proteomes" id="UP000373449">
    <property type="component" value="Unassembled WGS sequence"/>
</dbReference>
<organism evidence="3 5">
    <name type="scientific">Budvicia aquatica</name>
    <dbReference type="NCBI Taxonomy" id="82979"/>
    <lineage>
        <taxon>Bacteria</taxon>
        <taxon>Pseudomonadati</taxon>
        <taxon>Pseudomonadota</taxon>
        <taxon>Gammaproteobacteria</taxon>
        <taxon>Enterobacterales</taxon>
        <taxon>Budviciaceae</taxon>
        <taxon>Budvicia</taxon>
    </lineage>
</organism>
<dbReference type="Pfam" id="PF13439">
    <property type="entry name" value="Glyco_transf_4"/>
    <property type="match status" value="1"/>
</dbReference>
<evidence type="ECO:0000259" key="2">
    <source>
        <dbReference type="Pfam" id="PF13439"/>
    </source>
</evidence>
<feature type="domain" description="Glycosyltransferase subfamily 4-like N-terminal" evidence="2">
    <location>
        <begin position="13"/>
        <end position="175"/>
    </location>
</feature>
<dbReference type="InterPro" id="IPR001296">
    <property type="entry name" value="Glyco_trans_1"/>
</dbReference>
<evidence type="ECO:0000259" key="1">
    <source>
        <dbReference type="Pfam" id="PF00534"/>
    </source>
</evidence>
<dbReference type="InterPro" id="IPR028098">
    <property type="entry name" value="Glyco_trans_4-like_N"/>
</dbReference>
<dbReference type="EMBL" id="PDDX01000001">
    <property type="protein sequence ID" value="PHI31818.1"/>
    <property type="molecule type" value="Genomic_DNA"/>
</dbReference>
<dbReference type="PANTHER" id="PTHR12526:SF630">
    <property type="entry name" value="GLYCOSYLTRANSFERASE"/>
    <property type="match status" value="1"/>
</dbReference>
<proteinExistence type="predicted"/>
<dbReference type="OrthoDB" id="9777346at2"/>
<feature type="domain" description="Glycosyl transferase family 1" evidence="1">
    <location>
        <begin position="182"/>
        <end position="338"/>
    </location>
</feature>
<reference evidence="4 6" key="3">
    <citation type="submission" date="2019-03" db="EMBL/GenBank/DDBJ databases">
        <authorList>
            <consortium name="Pathogen Informatics"/>
        </authorList>
    </citation>
    <scope>NUCLEOTIDE SEQUENCE [LARGE SCALE GENOMIC DNA]</scope>
    <source>
        <strain evidence="4 6">NCTC12282</strain>
    </source>
</reference>
<dbReference type="EMBL" id="CAADJA010000002">
    <property type="protein sequence ID" value="VFS52818.1"/>
    <property type="molecule type" value="Genomic_DNA"/>
</dbReference>
<evidence type="ECO:0000313" key="5">
    <source>
        <dbReference type="Proteomes" id="UP000224974"/>
    </source>
</evidence>
<reference evidence="3" key="2">
    <citation type="submission" date="2017-09" db="EMBL/GenBank/DDBJ databases">
        <title>FDA dAtabase for Regulatory Grade micrObial Sequences (FDA-ARGOS): Supporting development and validation of Infectious Disease Dx tests.</title>
        <authorList>
            <person name="Minogue T."/>
            <person name="Wolcott M."/>
            <person name="Wasieloski L."/>
            <person name="Aguilar W."/>
            <person name="Moore D."/>
            <person name="Tallon L.J."/>
            <person name="Sadzewicz L."/>
            <person name="Ott S."/>
            <person name="Zhao X."/>
            <person name="Nagaraj S."/>
            <person name="Vavikolanu K."/>
            <person name="Aluvathingal J."/>
            <person name="Nadendla S."/>
            <person name="Sichtig H."/>
        </authorList>
    </citation>
    <scope>NUCLEOTIDE SEQUENCE</scope>
    <source>
        <strain evidence="3">FDAARGOS_387</strain>
    </source>
</reference>
<reference evidence="5" key="1">
    <citation type="submission" date="2017-09" db="EMBL/GenBank/DDBJ databases">
        <title>FDA dAtabase for Regulatory Grade micrObial Sequences (FDA-ARGOS): Supporting development and validation of Infectious Disease Dx tests.</title>
        <authorList>
            <person name="Minogue T."/>
            <person name="Wolcott M."/>
            <person name="Wasieloski L."/>
            <person name="Aguilar W."/>
            <person name="Moore D."/>
            <person name="Tallon L."/>
            <person name="Sadzewicz L."/>
            <person name="Ott S."/>
            <person name="Zhao X."/>
            <person name="Nagaraj S."/>
            <person name="Vavikolanu K."/>
            <person name="Aluvathingal J."/>
            <person name="Nadendla S."/>
            <person name="Sichtig H."/>
        </authorList>
    </citation>
    <scope>NUCLEOTIDE SEQUENCE [LARGE SCALE GENOMIC DNA]</scope>
    <source>
        <strain evidence="5">FDAARGOS_387</strain>
    </source>
</reference>
<dbReference type="RefSeq" id="WP_029096736.1">
    <property type="nucleotide sequence ID" value="NZ_CAADJA010000002.1"/>
</dbReference>
<dbReference type="CDD" id="cd03808">
    <property type="entry name" value="GT4_CapM-like"/>
    <property type="match status" value="1"/>
</dbReference>
<keyword evidence="4" id="KW-0328">Glycosyltransferase</keyword>
<name>A0A2C6DNA4_9GAMM</name>
<dbReference type="Proteomes" id="UP000224974">
    <property type="component" value="Unassembled WGS sequence"/>
</dbReference>
<keyword evidence="3" id="KW-0808">Transferase</keyword>
<evidence type="ECO:0000313" key="3">
    <source>
        <dbReference type="EMBL" id="PHI31818.1"/>
    </source>
</evidence>
<dbReference type="Gene3D" id="3.40.50.2000">
    <property type="entry name" value="Glycogen Phosphorylase B"/>
    <property type="match status" value="2"/>
</dbReference>
<keyword evidence="5" id="KW-1185">Reference proteome</keyword>
<dbReference type="EC" id="2.4.1.57" evidence="4"/>
<evidence type="ECO:0000313" key="4">
    <source>
        <dbReference type="EMBL" id="VFS52818.1"/>
    </source>
</evidence>
<dbReference type="STRING" id="1111728.GCA_000427805_03213"/>
<dbReference type="AlphaFoldDB" id="A0A2C6DNA4"/>
<gene>
    <name evidence="4" type="primary">pimB</name>
    <name evidence="3" type="ORF">CRN84_22115</name>
    <name evidence="4" type="ORF">NCTC12282_06026</name>
</gene>
<dbReference type="Pfam" id="PF00534">
    <property type="entry name" value="Glycos_transf_1"/>
    <property type="match status" value="1"/>
</dbReference>
<sequence length="367" mass="40623">MKIVYVITKADEIGGAQIHIRDLAKKLLGDGHVVEVVVGEKGALINELEKIGVNYYIIPELVRDIDFFKDVKCVFRLRNLLKSIAPNIVSLHSSKAGVIGRAASIGLPYSVVFTAHGWSFANGVSFKSKVLYIIIEKLFSRLSDVIITVSQQDKNLALKYKVAKDEKQVVIHNGMPLIQLNKKTSNDYTTQLISVARFSNQKDHITLFYALSELNQLNWHLSLVGKGPLLPSMMQLASDLGISARITFLGERSDVSSLLDNSDIFLLISNWEGFPRSILEAMRSGLPVIASDVGGVSESVIHGETGYLVDRKSIEQIKHAINSLILDKKLSSDLGAKGALKFAKDFTFDSMYKKTLSVYNALIKEKQ</sequence>
<dbReference type="SUPFAM" id="SSF53756">
    <property type="entry name" value="UDP-Glycosyltransferase/glycogen phosphorylase"/>
    <property type="match status" value="1"/>
</dbReference>
<accession>A0A2C6DNA4</accession>